<feature type="transmembrane region" description="Helical" evidence="1">
    <location>
        <begin position="638"/>
        <end position="659"/>
    </location>
</feature>
<evidence type="ECO:0000256" key="1">
    <source>
        <dbReference type="SAM" id="Phobius"/>
    </source>
</evidence>
<feature type="transmembrane region" description="Helical" evidence="1">
    <location>
        <begin position="740"/>
        <end position="761"/>
    </location>
</feature>
<reference evidence="2" key="1">
    <citation type="submission" date="2012-11" db="EMBL/GenBank/DDBJ databases">
        <title>Dependencies among metagenomic species, viruses, plasmids and units of genetic variation.</title>
        <authorList>
            <person name="Nielsen H.B."/>
            <person name="Almeida M."/>
            <person name="Juncker A.S."/>
            <person name="Rasmussen S."/>
            <person name="Li J."/>
            <person name="Sunagawa S."/>
            <person name="Plichta D."/>
            <person name="Gautier L."/>
            <person name="Le Chatelier E."/>
            <person name="Peletier E."/>
            <person name="Bonde I."/>
            <person name="Nielsen T."/>
            <person name="Manichanh C."/>
            <person name="Arumugam M."/>
            <person name="Batto J."/>
            <person name="Santos M.B.Q.D."/>
            <person name="Blom N."/>
            <person name="Borruel N."/>
            <person name="Burgdorf K.S."/>
            <person name="Boumezbeur F."/>
            <person name="Casellas F."/>
            <person name="Dore J."/>
            <person name="Guarner F."/>
            <person name="Hansen T."/>
            <person name="Hildebrand F."/>
            <person name="Kaas R.S."/>
            <person name="Kennedy S."/>
            <person name="Kristiansen K."/>
            <person name="Kultima J.R."/>
            <person name="Leonard P."/>
            <person name="Levenez F."/>
            <person name="Lund O."/>
            <person name="Moumen B."/>
            <person name="Le Paslier D."/>
            <person name="Pons N."/>
            <person name="Pedersen O."/>
            <person name="Prifti E."/>
            <person name="Qin J."/>
            <person name="Raes J."/>
            <person name="Tap J."/>
            <person name="Tims S."/>
            <person name="Ussery D.W."/>
            <person name="Yamada T."/>
            <person name="MetaHit consortium"/>
            <person name="Renault P."/>
            <person name="Sicheritz-Ponten T."/>
            <person name="Bork P."/>
            <person name="Wang J."/>
            <person name="Brunak S."/>
            <person name="Ehrlich S.D."/>
        </authorList>
    </citation>
    <scope>NUCLEOTIDE SEQUENCE [LARGE SCALE GENOMIC DNA]</scope>
</reference>
<keyword evidence="1" id="KW-0472">Membrane</keyword>
<feature type="transmembrane region" description="Helical" evidence="1">
    <location>
        <begin position="671"/>
        <end position="695"/>
    </location>
</feature>
<evidence type="ECO:0000313" key="2">
    <source>
        <dbReference type="EMBL" id="CDC05076.1"/>
    </source>
</evidence>
<protein>
    <submittedName>
        <fullName evidence="2">Uncharacterized protein</fullName>
    </submittedName>
</protein>
<feature type="transmembrane region" description="Helical" evidence="1">
    <location>
        <begin position="536"/>
        <end position="553"/>
    </location>
</feature>
<keyword evidence="1" id="KW-1133">Transmembrane helix</keyword>
<comment type="caution">
    <text evidence="2">The sequence shown here is derived from an EMBL/GenBank/DDBJ whole genome shotgun (WGS) entry which is preliminary data.</text>
</comment>
<organism evidence="2 3">
    <name type="scientific">[Clostridium] leptum CAG:27</name>
    <dbReference type="NCBI Taxonomy" id="1263068"/>
    <lineage>
        <taxon>Bacteria</taxon>
        <taxon>Bacillati</taxon>
        <taxon>Bacillota</taxon>
        <taxon>Clostridia</taxon>
        <taxon>Eubacteriales</taxon>
        <taxon>Oscillospiraceae</taxon>
        <taxon>Oscillospiraceae incertae sedis</taxon>
    </lineage>
</organism>
<accession>R6NFV3</accession>
<evidence type="ECO:0000313" key="3">
    <source>
        <dbReference type="Proteomes" id="UP000018168"/>
    </source>
</evidence>
<dbReference type="Proteomes" id="UP000018168">
    <property type="component" value="Unassembled WGS sequence"/>
</dbReference>
<proteinExistence type="predicted"/>
<gene>
    <name evidence="2" type="ORF">BN578_00608</name>
</gene>
<keyword evidence="1" id="KW-0812">Transmembrane</keyword>
<sequence length="1462" mass="156526">MSTTIEQLELEIQSNSTSAVSGIDALSESLRRLKAATAPVSKGGMGLGALSTSLKKFSDSISKLSGLSLAREQIQGLVDALKPLENVQKSGFNSLATGLEKLVKIAPHLDTVTESLKKTDLDSFADQCNRVATAITPLATQMEKVAAGFSAFPAKIQRLLKGNTNLTTSNRTLGKSYVNLAAKISIAYVSIKSITGVIAGWITKSNDYVESLNLFKVSLREFAPEAQKYAESVSEIMGIDPAEWMRNQGVFMTITEGFGVASDRAYTMSKNLTQLGYDLSSFFNISYEDAFQKLQSGISGELEPLRRLGYDLSVARLQQEALNLGITKSVNAMTQAEKAELRYYAIMTQVTTAQGDMARTLEAPANQLRILKAQVNQAARALGNIFIPVLNKVLPYAIAVAKVIRMIADIISGLFGFSLPEFDTSGISSSVGGIADSADNIASGLGDAAKNAKELKNAMVGIDELNIISQPDTSGNDGAGIGDVGGLGGLGFELPTYDFISEATNSKVTEIVDKMKEWLGITGDINSWADLFDTRLGKILTVVGLIGGAFLLWKISKPFVSAFQTISSIFGHGKSKGGNSKGFSVPSPKSVLKGLADVAIIIGGIIAIVEVIGLLMQIPGFEQTAKNGMEAVGMVFNGLLNVIVPITAISAGIVALGKIGVSTVAKGFGDFAIIVGGASVLITAIGAFISIPYFSDFLATGVDSVVSVFKGLQEVALPIGTLSTIMVALGIVSPGVILSGLAGFALVIGGVELVLVALGALQQIPGFSWIVGEGGKVLIQLGEILGGFAGSIVNGFLVEVSDSFPEIGKNLAGFMTEAKPFFDGLSSVNAESVDAVAKLAAMVLLLTAADVIDGLTSWITGGSSMIDFGKDICVFAPYLVRYSKLIKGIDGGAVQASAVAAKSLAEFANNIPNSGGLAGFFAGENDVDTWGAKLPSFGRNLKKYSDSIKDIDGDSIQASATAAKSLAELANNLPNEGGVASWFTGENNIDIWGEKLPRFGKYFKEYSDIVAGVKNDVVLASSSAAKSIVEFANNIPNEGGVWSWFVGGNSIDVWGEKLPIFGKNFLSYYNYIKSVKPDAITATSSAIKSIVEFANNIPTEGGLWSLFVGNNNIVSFAENLMTFGKHFRSYYKYISDIETNRISEVSSEVNKILDWSVRTSNTDTNSIKSFSEAVKQLGSDFASCSKDIVNGFTDKISTYYATSKTAIISWGTNVKSWFTNNSYGGVNRQTFSTYGADIISGFKDKISSNNSSSKHNIVVWAANVKNWFTSVYDGAVNYSTFKNYAENVIHGFNYGINSFYKNSRPYVEKWAEDVKTSFKDKLDEHSPSKEFFNFGVFAIKGFNNAIVAMSDTTKPLIEKWAASFMNVMSDMDYTVDPTALPYYTGKNLKRNIHTSLNNSVTIPEIFSEEMLYEAISRALSEQANRPIQINETINLDGRAVYRNQRQVERAQGYRMTTSTIPV</sequence>
<name>R6NFV3_9FIRM</name>
<feature type="transmembrane region" description="Helical" evidence="1">
    <location>
        <begin position="598"/>
        <end position="618"/>
    </location>
</feature>
<dbReference type="EMBL" id="CBEP010000091">
    <property type="protein sequence ID" value="CDC05076.1"/>
    <property type="molecule type" value="Genomic_DNA"/>
</dbReference>
<feature type="transmembrane region" description="Helical" evidence="1">
    <location>
        <begin position="715"/>
        <end position="733"/>
    </location>
</feature>